<evidence type="ECO:0000313" key="4">
    <source>
        <dbReference type="Proteomes" id="UP000807306"/>
    </source>
</evidence>
<dbReference type="Proteomes" id="UP000807306">
    <property type="component" value="Unassembled WGS sequence"/>
</dbReference>
<keyword evidence="1" id="KW-0472">Membrane</keyword>
<evidence type="ECO:0000256" key="1">
    <source>
        <dbReference type="SAM" id="Phobius"/>
    </source>
</evidence>
<feature type="transmembrane region" description="Helical" evidence="1">
    <location>
        <begin position="47"/>
        <end position="67"/>
    </location>
</feature>
<feature type="transmembrane region" description="Helical" evidence="1">
    <location>
        <begin position="151"/>
        <end position="173"/>
    </location>
</feature>
<feature type="domain" description="DUF6533" evidence="2">
    <location>
        <begin position="16"/>
        <end position="57"/>
    </location>
</feature>
<evidence type="ECO:0000313" key="3">
    <source>
        <dbReference type="EMBL" id="KAF9525033.1"/>
    </source>
</evidence>
<dbReference type="EMBL" id="MU157889">
    <property type="protein sequence ID" value="KAF9525033.1"/>
    <property type="molecule type" value="Genomic_DNA"/>
</dbReference>
<reference evidence="3" key="1">
    <citation type="submission" date="2020-11" db="EMBL/GenBank/DDBJ databases">
        <authorList>
            <consortium name="DOE Joint Genome Institute"/>
            <person name="Ahrendt S."/>
            <person name="Riley R."/>
            <person name="Andreopoulos W."/>
            <person name="Labutti K."/>
            <person name="Pangilinan J."/>
            <person name="Ruiz-Duenas F.J."/>
            <person name="Barrasa J.M."/>
            <person name="Sanchez-Garcia M."/>
            <person name="Camarero S."/>
            <person name="Miyauchi S."/>
            <person name="Serrano A."/>
            <person name="Linde D."/>
            <person name="Babiker R."/>
            <person name="Drula E."/>
            <person name="Ayuso-Fernandez I."/>
            <person name="Pacheco R."/>
            <person name="Padilla G."/>
            <person name="Ferreira P."/>
            <person name="Barriuso J."/>
            <person name="Kellner H."/>
            <person name="Castanera R."/>
            <person name="Alfaro M."/>
            <person name="Ramirez L."/>
            <person name="Pisabarro A.G."/>
            <person name="Kuo A."/>
            <person name="Tritt A."/>
            <person name="Lipzen A."/>
            <person name="He G."/>
            <person name="Yan M."/>
            <person name="Ng V."/>
            <person name="Cullen D."/>
            <person name="Martin F."/>
            <person name="Rosso M.-N."/>
            <person name="Henrissat B."/>
            <person name="Hibbett D."/>
            <person name="Martinez A.T."/>
            <person name="Grigoriev I.V."/>
        </authorList>
    </citation>
    <scope>NUCLEOTIDE SEQUENCE</scope>
    <source>
        <strain evidence="3">CBS 506.95</strain>
    </source>
</reference>
<dbReference type="AlphaFoldDB" id="A0A9P6JLN4"/>
<feature type="transmembrane region" description="Helical" evidence="1">
    <location>
        <begin position="79"/>
        <end position="99"/>
    </location>
</feature>
<keyword evidence="4" id="KW-1185">Reference proteome</keyword>
<keyword evidence="1" id="KW-1133">Transmembrane helix</keyword>
<gene>
    <name evidence="3" type="ORF">CPB83DRAFT_860137</name>
</gene>
<name>A0A9P6JLN4_9AGAR</name>
<protein>
    <recommendedName>
        <fullName evidence="2">DUF6533 domain-containing protein</fullName>
    </recommendedName>
</protein>
<keyword evidence="1" id="KW-0812">Transmembrane</keyword>
<proteinExistence type="predicted"/>
<feature type="transmembrane region" description="Helical" evidence="1">
    <location>
        <begin position="111"/>
        <end position="131"/>
    </location>
</feature>
<dbReference type="InterPro" id="IPR045340">
    <property type="entry name" value="DUF6533"/>
</dbReference>
<accession>A0A9P6JLN4</accession>
<dbReference type="Pfam" id="PF20151">
    <property type="entry name" value="DUF6533"/>
    <property type="match status" value="1"/>
</dbReference>
<comment type="caution">
    <text evidence="3">The sequence shown here is derived from an EMBL/GenBank/DDBJ whole genome shotgun (WGS) entry which is preliminary data.</text>
</comment>
<organism evidence="3 4">
    <name type="scientific">Crepidotus variabilis</name>
    <dbReference type="NCBI Taxonomy" id="179855"/>
    <lineage>
        <taxon>Eukaryota</taxon>
        <taxon>Fungi</taxon>
        <taxon>Dikarya</taxon>
        <taxon>Basidiomycota</taxon>
        <taxon>Agaricomycotina</taxon>
        <taxon>Agaricomycetes</taxon>
        <taxon>Agaricomycetidae</taxon>
        <taxon>Agaricales</taxon>
        <taxon>Agaricineae</taxon>
        <taxon>Crepidotaceae</taxon>
        <taxon>Crepidotus</taxon>
    </lineage>
</organism>
<evidence type="ECO:0000259" key="2">
    <source>
        <dbReference type="Pfam" id="PF20151"/>
    </source>
</evidence>
<feature type="transmembrane region" description="Helical" evidence="1">
    <location>
        <begin position="194"/>
        <end position="214"/>
    </location>
</feature>
<dbReference type="OrthoDB" id="3267855at2759"/>
<sequence>MSTNAAASRLMFEIQYASLTVLYYDYALTLRREIKYIWRTKLNLSTLLYVFCRYAMVANVIYTLAYAGKLKTMKCDSAYQLSAALSVLGRIGILTVWGIRTSAIFHHRNKFIIGFFGALGLVVVVLSAQHVPYVACSKGRAISTVPAEVPALLTALYEVLSVILATFQCIKLLKSAGPLRYQKHELVYFVMQQGLLYFALISILAFGNLVLLYIPSIKGTWFERSLNALNIPLSGTMTARYLLHLREWGHAKAGSYHSNLDDSMPPLTEVDLQSEPLDSTVFTERSGSDVTGRGWMATVINDSLFTTGELERLDKKRTTEEAVV</sequence>